<name>A0AAU8GQT9_9CAUD</name>
<accession>A0AAU8GQT9</accession>
<gene>
    <name evidence="1" type="primary">77</name>
    <name evidence="1" type="ORF">SEA_BABYBACK_77</name>
</gene>
<proteinExistence type="predicted"/>
<organism evidence="1">
    <name type="scientific">Mycobacterium phage BabyBack</name>
    <dbReference type="NCBI Taxonomy" id="3158877"/>
    <lineage>
        <taxon>Viruses</taxon>
        <taxon>Duplodnaviria</taxon>
        <taxon>Heunggongvirae</taxon>
        <taxon>Uroviricota</taxon>
        <taxon>Caudoviricetes</taxon>
    </lineage>
</organism>
<reference evidence="1" key="1">
    <citation type="submission" date="2024-05" db="EMBL/GenBank/DDBJ databases">
        <authorList>
            <person name="Angeles D.G."/>
            <person name="Arvik A.J."/>
            <person name="Ashton K.E."/>
            <person name="Baker A.G."/>
            <person name="Benitez E."/>
            <person name="Boateng E.S."/>
            <person name="Bopp L.A."/>
            <person name="Canales M.Y."/>
            <person name="Cho C.S."/>
            <person name="Denby A.C."/>
            <person name="Ferrell L.E."/>
            <person name="Gates K.A."/>
            <person name="Goitom S."/>
            <person name="Griffith A.H."/>
            <person name="Hassan A.M."/>
            <person name="James S.C."/>
            <person name="Javed S.A."/>
            <person name="Jordan A.B."/>
            <person name="Kershner D.C."/>
            <person name="Kudva A.P."/>
            <person name="Liu S."/>
            <person name="Loosemore S.B."/>
            <person name="Lyle H.E."/>
            <person name="Mahmud R."/>
            <person name="Martey A."/>
            <person name="Martin B.S."/>
            <person name="Martin C.E."/>
            <person name="Martin G.J."/>
            <person name="McClellan E."/>
            <person name="Paladino M.R."/>
            <person name="Papa A.R."/>
            <person name="Perez K."/>
            <person name="Rhodes B.E."/>
            <person name="Riddervold E.J."/>
            <person name="Roudabush H."/>
            <person name="Ruiz I.A."/>
            <person name="Russell E.L."/>
            <person name="Sams C.E."/>
            <person name="Shin S."/>
            <person name="Smith G.L."/>
            <person name="Snowman J.L."/>
            <person name="Timberlake T."/>
            <person name="Tucker Z.R."/>
            <person name="Vashistha N."/>
            <person name="Voshell S.M."/>
            <person name="Vuppala S."/>
            <person name="Wallace A.L."/>
            <person name="Ko C."/>
            <person name="Russell D.A."/>
            <person name="Jacobs-Sera D."/>
            <person name="Hatfull G.F."/>
        </authorList>
    </citation>
    <scope>NUCLEOTIDE SEQUENCE</scope>
</reference>
<protein>
    <submittedName>
        <fullName evidence="1">Uncharacterized protein</fullName>
    </submittedName>
</protein>
<sequence>MATKLLTGRPAEPEASNPLAQPVIRFTKFTAYSYAAIRVSGLWYITQSKRSYISAKPWDELLDWIERENWPSMELMH</sequence>
<evidence type="ECO:0000313" key="1">
    <source>
        <dbReference type="EMBL" id="XCH44296.1"/>
    </source>
</evidence>
<dbReference type="EMBL" id="PP758916">
    <property type="protein sequence ID" value="XCH44296.1"/>
    <property type="molecule type" value="Genomic_DNA"/>
</dbReference>